<keyword evidence="2 7" id="KW-0812">Transmembrane</keyword>
<dbReference type="InterPro" id="IPR001182">
    <property type="entry name" value="FtsW/RodA"/>
</dbReference>
<dbReference type="PANTHER" id="PTHR30474">
    <property type="entry name" value="CELL CYCLE PROTEIN"/>
    <property type="match status" value="1"/>
</dbReference>
<dbReference type="PANTHER" id="PTHR30474:SF3">
    <property type="entry name" value="PEPTIDOGLYCAN GLYCOSYLTRANSFERASE RODA"/>
    <property type="match status" value="1"/>
</dbReference>
<feature type="transmembrane region" description="Helical" evidence="7">
    <location>
        <begin position="119"/>
        <end position="136"/>
    </location>
</feature>
<dbReference type="Proteomes" id="UP000291289">
    <property type="component" value="Unassembled WGS sequence"/>
</dbReference>
<reference evidence="8 9" key="1">
    <citation type="submission" date="2018-12" db="EMBL/GenBank/DDBJ databases">
        <title>Alloscrdovia theropitheci sp. nov: a novel taxon from the feces of the bleeding-herat monkey (Theropithecus geleda).</title>
        <authorList>
            <person name="Modesto M."/>
        </authorList>
    </citation>
    <scope>NUCLEOTIDE SEQUENCE [LARGE SCALE GENOMIC DNA]</scope>
    <source>
        <strain evidence="8 9">GLDI4/2</strain>
    </source>
</reference>
<keyword evidence="5 7" id="KW-0472">Membrane</keyword>
<dbReference type="OrthoDB" id="9812661at2"/>
<gene>
    <name evidence="8" type="ORF">EJ419_04770</name>
</gene>
<feature type="transmembrane region" description="Helical" evidence="7">
    <location>
        <begin position="220"/>
        <end position="237"/>
    </location>
</feature>
<evidence type="ECO:0000256" key="4">
    <source>
        <dbReference type="ARBA" id="ARBA00022989"/>
    </source>
</evidence>
<evidence type="ECO:0000256" key="3">
    <source>
        <dbReference type="ARBA" id="ARBA00022960"/>
    </source>
</evidence>
<feature type="region of interest" description="Disordered" evidence="6">
    <location>
        <begin position="445"/>
        <end position="555"/>
    </location>
</feature>
<accession>A0A4R0QQ44</accession>
<feature type="transmembrane region" description="Helical" evidence="7">
    <location>
        <begin position="331"/>
        <end position="352"/>
    </location>
</feature>
<keyword evidence="4 7" id="KW-1133">Transmembrane helix</keyword>
<evidence type="ECO:0000313" key="8">
    <source>
        <dbReference type="EMBL" id="TCD54412.1"/>
    </source>
</evidence>
<feature type="transmembrane region" description="Helical" evidence="7">
    <location>
        <begin position="29"/>
        <end position="49"/>
    </location>
</feature>
<dbReference type="GO" id="GO:0015648">
    <property type="term" value="F:lipid-linked peptidoglycan transporter activity"/>
    <property type="evidence" value="ECO:0007669"/>
    <property type="project" value="TreeGrafter"/>
</dbReference>
<comment type="subcellular location">
    <subcellularLocation>
        <location evidence="1">Membrane</location>
        <topology evidence="1">Multi-pass membrane protein</topology>
    </subcellularLocation>
</comment>
<dbReference type="GO" id="GO:0005886">
    <property type="term" value="C:plasma membrane"/>
    <property type="evidence" value="ECO:0007669"/>
    <property type="project" value="TreeGrafter"/>
</dbReference>
<name>A0A4R0QQ44_9BIFI</name>
<protein>
    <submittedName>
        <fullName evidence="8">FtsW/RodA/SpoVE family cell cycle protein</fullName>
    </submittedName>
</protein>
<sequence>MLVLITALASVGFIHMFQRVTDNVAQRYIMALGAIAVLGIIAWIVVSTVKKYANQNILFGVILLTLIGCIEIIRIDYENASFGYTSAAGFNQLVWFILSLVLMTIIMVTIKDYRIFRKFGYLSMVIGLILLFSPMIPGLGVSINGSRIWINILGHSVQPAEFAKIFMAFFFASYLFDHRDQLAVGGKKIGAMHLPRLRDFGPIIVVWSACMGVLVLQKDLGTGLLFFAMFVCMLYVATGRISWIIIGFIFFVLAAFVAVRLFSHVGNRVEAWLHPFDNRVYQAVGGSQQLVTGIFGLASGGLFGTGLGQGYPALTPLANSDFIYSSLGEELGLTGLFAILAIYLAIIGTGIVTAIKVKDGFGKLLASGLVFTMAFQIFTVVGGITLVIPLTGLTLPYMAAGGSSLIANWTVAALLLIISHQANKPEEDVSSDTFAMAAMEVINEKKAQEQRKSKARHASREVVSEAIPAGDQPTIAEIVGDSSDDNLDSTHSAGSDNTVSMHTSAETTMLNTVEASHAPDMREYEPGNHELSDSELAQDDTRTDNADKKLTEGDE</sequence>
<feature type="compositionally biased region" description="Polar residues" evidence="6">
    <location>
        <begin position="489"/>
        <end position="514"/>
    </location>
</feature>
<dbReference type="RefSeq" id="WP_131284253.1">
    <property type="nucleotide sequence ID" value="NZ_RXLP01000019.1"/>
</dbReference>
<feature type="compositionally biased region" description="Basic and acidic residues" evidence="6">
    <location>
        <begin position="517"/>
        <end position="532"/>
    </location>
</feature>
<feature type="compositionally biased region" description="Basic and acidic residues" evidence="6">
    <location>
        <begin position="445"/>
        <end position="463"/>
    </location>
</feature>
<evidence type="ECO:0000256" key="6">
    <source>
        <dbReference type="SAM" id="MobiDB-lite"/>
    </source>
</evidence>
<proteinExistence type="predicted"/>
<dbReference type="AlphaFoldDB" id="A0A4R0QQ44"/>
<feature type="transmembrane region" description="Helical" evidence="7">
    <location>
        <begin position="364"/>
        <end position="388"/>
    </location>
</feature>
<feature type="transmembrane region" description="Helical" evidence="7">
    <location>
        <begin position="156"/>
        <end position="176"/>
    </location>
</feature>
<evidence type="ECO:0000256" key="2">
    <source>
        <dbReference type="ARBA" id="ARBA00022692"/>
    </source>
</evidence>
<evidence type="ECO:0000313" key="9">
    <source>
        <dbReference type="Proteomes" id="UP000291289"/>
    </source>
</evidence>
<keyword evidence="3" id="KW-0133">Cell shape</keyword>
<evidence type="ECO:0000256" key="7">
    <source>
        <dbReference type="SAM" id="Phobius"/>
    </source>
</evidence>
<organism evidence="8 9">
    <name type="scientific">Alloscardovia theropitheci</name>
    <dbReference type="NCBI Taxonomy" id="2496842"/>
    <lineage>
        <taxon>Bacteria</taxon>
        <taxon>Bacillati</taxon>
        <taxon>Actinomycetota</taxon>
        <taxon>Actinomycetes</taxon>
        <taxon>Bifidobacteriales</taxon>
        <taxon>Bifidobacteriaceae</taxon>
        <taxon>Alloscardovia</taxon>
    </lineage>
</organism>
<dbReference type="Pfam" id="PF01098">
    <property type="entry name" value="FTSW_RODA_SPOVE"/>
    <property type="match status" value="1"/>
</dbReference>
<keyword evidence="9" id="KW-1185">Reference proteome</keyword>
<feature type="transmembrane region" description="Helical" evidence="7">
    <location>
        <begin position="244"/>
        <end position="263"/>
    </location>
</feature>
<evidence type="ECO:0000256" key="1">
    <source>
        <dbReference type="ARBA" id="ARBA00004141"/>
    </source>
</evidence>
<comment type="caution">
    <text evidence="8">The sequence shown here is derived from an EMBL/GenBank/DDBJ whole genome shotgun (WGS) entry which is preliminary data.</text>
</comment>
<dbReference type="EMBL" id="RXLP01000019">
    <property type="protein sequence ID" value="TCD54412.1"/>
    <property type="molecule type" value="Genomic_DNA"/>
</dbReference>
<feature type="transmembrane region" description="Helical" evidence="7">
    <location>
        <begin position="394"/>
        <end position="418"/>
    </location>
</feature>
<feature type="transmembrane region" description="Helical" evidence="7">
    <location>
        <begin position="56"/>
        <end position="73"/>
    </location>
</feature>
<evidence type="ECO:0000256" key="5">
    <source>
        <dbReference type="ARBA" id="ARBA00023136"/>
    </source>
</evidence>
<dbReference type="GO" id="GO:0051301">
    <property type="term" value="P:cell division"/>
    <property type="evidence" value="ECO:0007669"/>
    <property type="project" value="InterPro"/>
</dbReference>
<dbReference type="GO" id="GO:0008360">
    <property type="term" value="P:regulation of cell shape"/>
    <property type="evidence" value="ECO:0007669"/>
    <property type="project" value="UniProtKB-KW"/>
</dbReference>
<feature type="compositionally biased region" description="Basic and acidic residues" evidence="6">
    <location>
        <begin position="539"/>
        <end position="555"/>
    </location>
</feature>
<feature type="transmembrane region" description="Helical" evidence="7">
    <location>
        <begin position="93"/>
        <end position="110"/>
    </location>
</feature>
<dbReference type="GO" id="GO:0032153">
    <property type="term" value="C:cell division site"/>
    <property type="evidence" value="ECO:0007669"/>
    <property type="project" value="TreeGrafter"/>
</dbReference>